<dbReference type="InterPro" id="IPR041682">
    <property type="entry name" value="AAA_14"/>
</dbReference>
<dbReference type="InterPro" id="IPR025420">
    <property type="entry name" value="DUF4143"/>
</dbReference>
<dbReference type="SUPFAM" id="SSF52540">
    <property type="entry name" value="P-loop containing nucleoside triphosphate hydrolases"/>
    <property type="match status" value="1"/>
</dbReference>
<dbReference type="InterPro" id="IPR027417">
    <property type="entry name" value="P-loop_NTPase"/>
</dbReference>
<evidence type="ECO:0000313" key="4">
    <source>
        <dbReference type="Proteomes" id="UP000182465"/>
    </source>
</evidence>
<dbReference type="Gene3D" id="3.40.50.300">
    <property type="entry name" value="P-loop containing nucleotide triphosphate hydrolases"/>
    <property type="match status" value="1"/>
</dbReference>
<dbReference type="AlphaFoldDB" id="A0A1J4TW65"/>
<comment type="caution">
    <text evidence="3">The sequence shown here is derived from an EMBL/GenBank/DDBJ whole genome shotgun (WGS) entry which is preliminary data.</text>
</comment>
<evidence type="ECO:0008006" key="5">
    <source>
        <dbReference type="Google" id="ProtNLM"/>
    </source>
</evidence>
<proteinExistence type="predicted"/>
<accession>A0A1J4TW65</accession>
<dbReference type="EMBL" id="MNVB01000075">
    <property type="protein sequence ID" value="OIO15856.1"/>
    <property type="molecule type" value="Genomic_DNA"/>
</dbReference>
<feature type="domain" description="DUF4143" evidence="2">
    <location>
        <begin position="215"/>
        <end position="372"/>
    </location>
</feature>
<evidence type="ECO:0000313" key="3">
    <source>
        <dbReference type="EMBL" id="OIO15856.1"/>
    </source>
</evidence>
<gene>
    <name evidence="3" type="ORF">AUJ29_03440</name>
</gene>
<dbReference type="PANTHER" id="PTHR43566">
    <property type="entry name" value="CONSERVED PROTEIN"/>
    <property type="match status" value="1"/>
</dbReference>
<sequence>MFIYRNLIPEILKHLKKKTGIAVIGPRRIGKSVILQKIVKQIGGLSKSLIYNLDDLDLRTRISNNPNFFSQEIIASGCKYLIIDEAQKLPKIFEQIKTLIDQKQCKVILTGSSSLQIRQKSAETFGGRIRMLRAFPFSLAEIYQTRSFIESLLNKKKLTMTWLKTEQKRLWQIKLIWENGWKNYLLTGFLPEVFLDKNRENKFYLLKDFIQNYLEKDILLLSRVLQIEDFRAVLSQFAYQNGQILNTVSLSTESGMARKTINNYLSLLKQTFLIYQISAVTGKKRSSMFKMPKIYFFDMGVANYLLGLSSFEQIKVANRQGALTENFVLTQLIPHTENLALPTRVAYWQNYQGQEVDFIVEKGMDKFPIEVTLADSIKQEKINNLSAFMELFNLTTGILLYRGELRQISVGSKTIFAIPLWMWV</sequence>
<dbReference type="Pfam" id="PF13635">
    <property type="entry name" value="DUF4143"/>
    <property type="match status" value="1"/>
</dbReference>
<reference evidence="3 4" key="1">
    <citation type="journal article" date="2016" name="Environ. Microbiol.">
        <title>Genomic resolution of a cold subsurface aquifer community provides metabolic insights for novel microbes adapted to high CO concentrations.</title>
        <authorList>
            <person name="Probst A.J."/>
            <person name="Castelle C.J."/>
            <person name="Singh A."/>
            <person name="Brown C.T."/>
            <person name="Anantharaman K."/>
            <person name="Sharon I."/>
            <person name="Hug L.A."/>
            <person name="Burstein D."/>
            <person name="Emerson J.B."/>
            <person name="Thomas B.C."/>
            <person name="Banfield J.F."/>
        </authorList>
    </citation>
    <scope>NUCLEOTIDE SEQUENCE [LARGE SCALE GENOMIC DNA]</scope>
    <source>
        <strain evidence="3">CG1_02_38_13</strain>
    </source>
</reference>
<name>A0A1J4TW65_9BACT</name>
<dbReference type="PANTHER" id="PTHR43566:SF2">
    <property type="entry name" value="DUF4143 DOMAIN-CONTAINING PROTEIN"/>
    <property type="match status" value="1"/>
</dbReference>
<dbReference type="Proteomes" id="UP000182465">
    <property type="component" value="Unassembled WGS sequence"/>
</dbReference>
<organism evidence="3 4">
    <name type="scientific">Candidatus Kuenenbacteria bacterium CG1_02_38_13</name>
    <dbReference type="NCBI Taxonomy" id="1805235"/>
    <lineage>
        <taxon>Bacteria</taxon>
        <taxon>Candidatus Kueneniibacteriota</taxon>
    </lineage>
</organism>
<evidence type="ECO:0000259" key="1">
    <source>
        <dbReference type="Pfam" id="PF13173"/>
    </source>
</evidence>
<dbReference type="Pfam" id="PF13173">
    <property type="entry name" value="AAA_14"/>
    <property type="match status" value="1"/>
</dbReference>
<feature type="domain" description="AAA" evidence="1">
    <location>
        <begin position="21"/>
        <end position="142"/>
    </location>
</feature>
<evidence type="ECO:0000259" key="2">
    <source>
        <dbReference type="Pfam" id="PF13635"/>
    </source>
</evidence>
<protein>
    <recommendedName>
        <fullName evidence="5">AAA+ ATPase domain-containing protein</fullName>
    </recommendedName>
</protein>